<organism evidence="12 13">
    <name type="scientific">Fistulina hepatica ATCC 64428</name>
    <dbReference type="NCBI Taxonomy" id="1128425"/>
    <lineage>
        <taxon>Eukaryota</taxon>
        <taxon>Fungi</taxon>
        <taxon>Dikarya</taxon>
        <taxon>Basidiomycota</taxon>
        <taxon>Agaricomycotina</taxon>
        <taxon>Agaricomycetes</taxon>
        <taxon>Agaricomycetidae</taxon>
        <taxon>Agaricales</taxon>
        <taxon>Fistulinaceae</taxon>
        <taxon>Fistulina</taxon>
    </lineage>
</organism>
<comment type="cofactor">
    <cofactor evidence="9">
        <name>heme</name>
        <dbReference type="ChEBI" id="CHEBI:30413"/>
    </cofactor>
</comment>
<dbReference type="PROSITE" id="PS51402">
    <property type="entry name" value="CATALASE_3"/>
    <property type="match status" value="1"/>
</dbReference>
<reference evidence="12 13" key="1">
    <citation type="journal article" date="2015" name="Fungal Genet. Biol.">
        <title>Evolution of novel wood decay mechanisms in Agaricales revealed by the genome sequences of Fistulina hepatica and Cylindrobasidium torrendii.</title>
        <authorList>
            <person name="Floudas D."/>
            <person name="Held B.W."/>
            <person name="Riley R."/>
            <person name="Nagy L.G."/>
            <person name="Koehler G."/>
            <person name="Ransdell A.S."/>
            <person name="Younus H."/>
            <person name="Chow J."/>
            <person name="Chiniquy J."/>
            <person name="Lipzen A."/>
            <person name="Tritt A."/>
            <person name="Sun H."/>
            <person name="Haridas S."/>
            <person name="LaButti K."/>
            <person name="Ohm R.A."/>
            <person name="Kues U."/>
            <person name="Blanchette R.A."/>
            <person name="Grigoriev I.V."/>
            <person name="Minto R.E."/>
            <person name="Hibbett D.S."/>
        </authorList>
    </citation>
    <scope>NUCLEOTIDE SEQUENCE [LARGE SCALE GENOMIC DNA]</scope>
    <source>
        <strain evidence="12 13">ATCC 64428</strain>
    </source>
</reference>
<keyword evidence="10" id="KW-0732">Signal</keyword>
<evidence type="ECO:0000256" key="5">
    <source>
        <dbReference type="ARBA" id="ARBA00023002"/>
    </source>
</evidence>
<dbReference type="SMART" id="SM01060">
    <property type="entry name" value="Catalase"/>
    <property type="match status" value="1"/>
</dbReference>
<dbReference type="GO" id="GO:0005777">
    <property type="term" value="C:peroxisome"/>
    <property type="evidence" value="ECO:0007669"/>
    <property type="project" value="TreeGrafter"/>
</dbReference>
<evidence type="ECO:0000256" key="8">
    <source>
        <dbReference type="PIRSR" id="PIRSR038928-1"/>
    </source>
</evidence>
<dbReference type="GO" id="GO:0005739">
    <property type="term" value="C:mitochondrion"/>
    <property type="evidence" value="ECO:0007669"/>
    <property type="project" value="TreeGrafter"/>
</dbReference>
<dbReference type="GO" id="GO:0004096">
    <property type="term" value="F:catalase activity"/>
    <property type="evidence" value="ECO:0007669"/>
    <property type="project" value="UniProtKB-EC"/>
</dbReference>
<dbReference type="PANTHER" id="PTHR11465:SF9">
    <property type="entry name" value="CATALASE"/>
    <property type="match status" value="1"/>
</dbReference>
<dbReference type="GO" id="GO:0042744">
    <property type="term" value="P:hydrogen peroxide catabolic process"/>
    <property type="evidence" value="ECO:0007669"/>
    <property type="project" value="UniProtKB-KW"/>
</dbReference>
<keyword evidence="2" id="KW-0575">Peroxidase</keyword>
<dbReference type="Gene3D" id="2.40.180.10">
    <property type="entry name" value="Catalase core domain"/>
    <property type="match status" value="1"/>
</dbReference>
<keyword evidence="7" id="KW-0376">Hydrogen peroxide</keyword>
<evidence type="ECO:0000313" key="13">
    <source>
        <dbReference type="Proteomes" id="UP000054144"/>
    </source>
</evidence>
<dbReference type="SUPFAM" id="SSF56634">
    <property type="entry name" value="Heme-dependent catalase-like"/>
    <property type="match status" value="1"/>
</dbReference>
<sequence length="557" mass="63105">MAIGLQLLVPFFVACAAIAFSVVNGAETAGFAPAPAFRAWYPGHDAPGLRRKDSNAYTLFFTTDAGTPYPHPYVMQRIGDDGPGLLQDVYLTELFGHFDRERIPERVVHAKGAGAHGYFEVTNAEWVKNYTMIENGLRTPITVRFSTVGGEEGSSDEARDPRGFSMKFRTRKGIWDLVMNNTPVFFIRDGAKFPHFIHTQKRNPQTHLKDKDLFWDYLGSNPESLYQVMRLFSDLGTPYGFRHVRPDNSFRWIRNDGTWVYVKLFAESMQGIKNFTNAEAVVIQGENPDFATQDLYESIENGSYPGWTMYAQVLTPTEAEHFKYNVLDLTKDWGPEVPSVEVGKFYLTQNPLNYFAEIEQAAFSPARIVWGWEPSADPVLQTRFLTLFYYSDTQRYRLGVNYMVNCPFTSVANFERDGRMSVQGNQGSRPNYLSTLDPIKLPKRPYIDDTHQQWIGGAVSSLSRVTEIDFDWPRRFWNSLSEQDQQNLISNVVGHLGLAQTYSVRQRMASLFAHANASLGLPIADAIGVTVVPLEFPTNLPTWANTTINTNTSTLDY</sequence>
<dbReference type="PRINTS" id="PR00067">
    <property type="entry name" value="CATALASE"/>
</dbReference>
<comment type="similarity">
    <text evidence="1">Belongs to the catalase family.</text>
</comment>
<dbReference type="OrthoDB" id="6880011at2759"/>
<evidence type="ECO:0000259" key="11">
    <source>
        <dbReference type="SMART" id="SM01060"/>
    </source>
</evidence>
<dbReference type="EMBL" id="KN881726">
    <property type="protein sequence ID" value="KIY49126.1"/>
    <property type="molecule type" value="Genomic_DNA"/>
</dbReference>
<feature type="domain" description="Catalase core" evidence="11">
    <location>
        <begin position="62"/>
        <end position="440"/>
    </location>
</feature>
<dbReference type="PROSITE" id="PS00438">
    <property type="entry name" value="CATALASE_2"/>
    <property type="match status" value="1"/>
</dbReference>
<feature type="active site" evidence="8">
    <location>
        <position position="109"/>
    </location>
</feature>
<dbReference type="GO" id="GO:0046872">
    <property type="term" value="F:metal ion binding"/>
    <property type="evidence" value="ECO:0007669"/>
    <property type="project" value="UniProtKB-KW"/>
</dbReference>
<keyword evidence="13" id="KW-1185">Reference proteome</keyword>
<evidence type="ECO:0000256" key="3">
    <source>
        <dbReference type="ARBA" id="ARBA00022617"/>
    </source>
</evidence>
<dbReference type="InterPro" id="IPR010582">
    <property type="entry name" value="Catalase_immune_responsive"/>
</dbReference>
<evidence type="ECO:0000256" key="2">
    <source>
        <dbReference type="ARBA" id="ARBA00022559"/>
    </source>
</evidence>
<dbReference type="PIRSF" id="PIRSF038928">
    <property type="entry name" value="Catalase_clade1-3"/>
    <property type="match status" value="1"/>
</dbReference>
<keyword evidence="3 9" id="KW-0349">Heme</keyword>
<dbReference type="InterPro" id="IPR020835">
    <property type="entry name" value="Catalase_sf"/>
</dbReference>
<gene>
    <name evidence="12" type="ORF">FISHEDRAFT_65523</name>
</gene>
<dbReference type="PANTHER" id="PTHR11465">
    <property type="entry name" value="CATALASE"/>
    <property type="match status" value="1"/>
</dbReference>
<evidence type="ECO:0000256" key="4">
    <source>
        <dbReference type="ARBA" id="ARBA00022723"/>
    </source>
</evidence>
<evidence type="ECO:0000256" key="10">
    <source>
        <dbReference type="SAM" id="SignalP"/>
    </source>
</evidence>
<feature type="active site" evidence="8">
    <location>
        <position position="180"/>
    </location>
</feature>
<dbReference type="Proteomes" id="UP000054144">
    <property type="component" value="Unassembled WGS sequence"/>
</dbReference>
<dbReference type="GO" id="GO:0042542">
    <property type="term" value="P:response to hydrogen peroxide"/>
    <property type="evidence" value="ECO:0007669"/>
    <property type="project" value="TreeGrafter"/>
</dbReference>
<dbReference type="InterPro" id="IPR024708">
    <property type="entry name" value="Catalase_AS"/>
</dbReference>
<evidence type="ECO:0000256" key="9">
    <source>
        <dbReference type="PIRSR" id="PIRSR038928-2"/>
    </source>
</evidence>
<keyword evidence="5" id="KW-0560">Oxidoreductase</keyword>
<dbReference type="GO" id="GO:0020037">
    <property type="term" value="F:heme binding"/>
    <property type="evidence" value="ECO:0007669"/>
    <property type="project" value="InterPro"/>
</dbReference>
<keyword evidence="4 9" id="KW-0479">Metal-binding</keyword>
<dbReference type="InterPro" id="IPR024711">
    <property type="entry name" value="Catalase_clade1/3"/>
</dbReference>
<dbReference type="InterPro" id="IPR011614">
    <property type="entry name" value="Catalase_core"/>
</dbReference>
<keyword evidence="6 9" id="KW-0408">Iron</keyword>
<feature type="binding site" description="axial binding residue" evidence="9">
    <location>
        <position position="390"/>
    </location>
    <ligand>
        <name>heme</name>
        <dbReference type="ChEBI" id="CHEBI:30413"/>
    </ligand>
    <ligandPart>
        <name>Fe</name>
        <dbReference type="ChEBI" id="CHEBI:18248"/>
    </ligandPart>
</feature>
<feature type="chain" id="PRO_5002316185" evidence="10">
    <location>
        <begin position="26"/>
        <end position="557"/>
    </location>
</feature>
<dbReference type="InterPro" id="IPR018028">
    <property type="entry name" value="Catalase"/>
</dbReference>
<dbReference type="AlphaFoldDB" id="A0A0D7AGV9"/>
<dbReference type="Pfam" id="PF06628">
    <property type="entry name" value="Catalase-rel"/>
    <property type="match status" value="1"/>
</dbReference>
<evidence type="ECO:0000256" key="7">
    <source>
        <dbReference type="ARBA" id="ARBA00023324"/>
    </source>
</evidence>
<evidence type="ECO:0000256" key="6">
    <source>
        <dbReference type="ARBA" id="ARBA00023004"/>
    </source>
</evidence>
<proteinExistence type="inferred from homology"/>
<evidence type="ECO:0000313" key="12">
    <source>
        <dbReference type="EMBL" id="KIY49126.1"/>
    </source>
</evidence>
<accession>A0A0D7AGV9</accession>
<name>A0A0D7AGV9_9AGAR</name>
<evidence type="ECO:0000256" key="1">
    <source>
        <dbReference type="ARBA" id="ARBA00005329"/>
    </source>
</evidence>
<dbReference type="Pfam" id="PF00199">
    <property type="entry name" value="Catalase"/>
    <property type="match status" value="1"/>
</dbReference>
<protein>
    <submittedName>
        <fullName evidence="12">Catalase-domain-containing protein</fullName>
    </submittedName>
</protein>
<feature type="signal peptide" evidence="10">
    <location>
        <begin position="1"/>
        <end position="25"/>
    </location>
</feature>